<keyword evidence="3" id="KW-1185">Reference proteome</keyword>
<feature type="transmembrane region" description="Helical" evidence="1">
    <location>
        <begin position="6"/>
        <end position="26"/>
    </location>
</feature>
<gene>
    <name evidence="2" type="ORF">I8J30_04530</name>
</gene>
<dbReference type="Proteomes" id="UP000673394">
    <property type="component" value="Unassembled WGS sequence"/>
</dbReference>
<evidence type="ECO:0000313" key="2">
    <source>
        <dbReference type="EMBL" id="MBP3961967.1"/>
    </source>
</evidence>
<dbReference type="EMBL" id="JAGKSP010000001">
    <property type="protein sequence ID" value="MBP3961967.1"/>
    <property type="molecule type" value="Genomic_DNA"/>
</dbReference>
<protein>
    <submittedName>
        <fullName evidence="2">Divergent PAP2 family protein</fullName>
    </submittedName>
</protein>
<dbReference type="Pfam" id="PF02681">
    <property type="entry name" value="DUF212"/>
    <property type="match status" value="1"/>
</dbReference>
<comment type="caution">
    <text evidence="2">The sequence shown here is derived from an EMBL/GenBank/DDBJ whole genome shotgun (WGS) entry which is preliminary data.</text>
</comment>
<feature type="transmembrane region" description="Helical" evidence="1">
    <location>
        <begin position="127"/>
        <end position="147"/>
    </location>
</feature>
<evidence type="ECO:0000256" key="1">
    <source>
        <dbReference type="SAM" id="Phobius"/>
    </source>
</evidence>
<sequence>MSVIHNYPLVAGLTAIIIAQFIKVPIYLITHRTMDLKLAFGTGGMPSSHSAAVTALSTAVGIKEGFASSMFAIACMVAVITMYDAAGIRRHAGEHASILNRIAKKLSMQRHEKVDPMLKEMLGHRPIEVFVGALFGIGISILLQYAYS</sequence>
<name>A0ABS5C7K3_9BACL</name>
<proteinExistence type="predicted"/>
<evidence type="ECO:0000313" key="3">
    <source>
        <dbReference type="Proteomes" id="UP000673394"/>
    </source>
</evidence>
<keyword evidence="1" id="KW-1133">Transmembrane helix</keyword>
<accession>A0ABS5C7K3</accession>
<dbReference type="PANTHER" id="PTHR31446:SF29">
    <property type="entry name" value="ACID PHOSPHATASE_VANADIUM-DEPENDENT HALOPEROXIDASE-RELATED PROTEIN"/>
    <property type="match status" value="1"/>
</dbReference>
<dbReference type="InterPro" id="IPR003832">
    <property type="entry name" value="DUF212"/>
</dbReference>
<keyword evidence="1" id="KW-0812">Transmembrane</keyword>
<organism evidence="2 3">
    <name type="scientific">Paenibacillus lignilyticus</name>
    <dbReference type="NCBI Taxonomy" id="1172615"/>
    <lineage>
        <taxon>Bacteria</taxon>
        <taxon>Bacillati</taxon>
        <taxon>Bacillota</taxon>
        <taxon>Bacilli</taxon>
        <taxon>Bacillales</taxon>
        <taxon>Paenibacillaceae</taxon>
        <taxon>Paenibacillus</taxon>
    </lineage>
</organism>
<dbReference type="RefSeq" id="WP_210655758.1">
    <property type="nucleotide sequence ID" value="NZ_JAGKSP010000001.1"/>
</dbReference>
<keyword evidence="1" id="KW-0472">Membrane</keyword>
<reference evidence="2 3" key="1">
    <citation type="submission" date="2021-04" db="EMBL/GenBank/DDBJ databases">
        <title>Paenibacillus sp. DLE-14 whole genome sequence.</title>
        <authorList>
            <person name="Ham Y.J."/>
        </authorList>
    </citation>
    <scope>NUCLEOTIDE SEQUENCE [LARGE SCALE GENOMIC DNA]</scope>
    <source>
        <strain evidence="2 3">DLE-14</strain>
    </source>
</reference>
<feature type="transmembrane region" description="Helical" evidence="1">
    <location>
        <begin position="66"/>
        <end position="86"/>
    </location>
</feature>
<dbReference type="PANTHER" id="PTHR31446">
    <property type="entry name" value="ACID PHOSPHATASE/VANADIUM-DEPENDENT HALOPEROXIDASE-RELATED PROTEIN"/>
    <property type="match status" value="1"/>
</dbReference>